<dbReference type="AlphaFoldDB" id="A0A9Y4N6M9"/>
<dbReference type="Pfam" id="PF04548">
    <property type="entry name" value="AIG1"/>
    <property type="match status" value="2"/>
</dbReference>
<dbReference type="InterPro" id="IPR006703">
    <property type="entry name" value="G_AIG1"/>
</dbReference>
<evidence type="ECO:0000259" key="6">
    <source>
        <dbReference type="PROSITE" id="PS51720"/>
    </source>
</evidence>
<protein>
    <submittedName>
        <fullName evidence="8">Uncharacterized protein LOC103362421</fullName>
    </submittedName>
</protein>
<proteinExistence type="inferred from homology"/>
<feature type="coiled-coil region" evidence="4">
    <location>
        <begin position="258"/>
        <end position="296"/>
    </location>
</feature>
<evidence type="ECO:0000256" key="5">
    <source>
        <dbReference type="SAM" id="MobiDB-lite"/>
    </source>
</evidence>
<dbReference type="PANTHER" id="PTHR10903:SF180">
    <property type="entry name" value="GTPASE IMAP FAMILY MEMBER 7-LIKE"/>
    <property type="match status" value="1"/>
</dbReference>
<dbReference type="RefSeq" id="XP_008286994.1">
    <property type="nucleotide sequence ID" value="XM_008288772.1"/>
</dbReference>
<name>A0A9Y4N6M9_9TELE</name>
<dbReference type="PROSITE" id="PS51720">
    <property type="entry name" value="G_AIG1"/>
    <property type="match status" value="2"/>
</dbReference>
<accession>A0A9Y4N6M9</accession>
<feature type="compositionally biased region" description="Pro residues" evidence="5">
    <location>
        <begin position="699"/>
        <end position="708"/>
    </location>
</feature>
<dbReference type="InterPro" id="IPR027417">
    <property type="entry name" value="P-loop_NTPase"/>
</dbReference>
<keyword evidence="3" id="KW-0342">GTP-binding</keyword>
<evidence type="ECO:0000313" key="8">
    <source>
        <dbReference type="RefSeq" id="XP_008286994.1"/>
    </source>
</evidence>
<dbReference type="GO" id="GO:0005525">
    <property type="term" value="F:GTP binding"/>
    <property type="evidence" value="ECO:0007669"/>
    <property type="project" value="UniProtKB-KW"/>
</dbReference>
<feature type="compositionally biased region" description="Basic and acidic residues" evidence="5">
    <location>
        <begin position="845"/>
        <end position="866"/>
    </location>
</feature>
<keyword evidence="4" id="KW-0175">Coiled coil</keyword>
<keyword evidence="2" id="KW-0547">Nucleotide-binding</keyword>
<feature type="coiled-coil region" evidence="4">
    <location>
        <begin position="581"/>
        <end position="620"/>
    </location>
</feature>
<dbReference type="Proteomes" id="UP000694891">
    <property type="component" value="Unplaced"/>
</dbReference>
<feature type="compositionally biased region" description="Basic and acidic residues" evidence="5">
    <location>
        <begin position="672"/>
        <end position="691"/>
    </location>
</feature>
<organism evidence="7 8">
    <name type="scientific">Stegastes partitus</name>
    <name type="common">bicolor damselfish</name>
    <dbReference type="NCBI Taxonomy" id="144197"/>
    <lineage>
        <taxon>Eukaryota</taxon>
        <taxon>Metazoa</taxon>
        <taxon>Chordata</taxon>
        <taxon>Craniata</taxon>
        <taxon>Vertebrata</taxon>
        <taxon>Euteleostomi</taxon>
        <taxon>Actinopterygii</taxon>
        <taxon>Neopterygii</taxon>
        <taxon>Teleostei</taxon>
        <taxon>Neoteleostei</taxon>
        <taxon>Acanthomorphata</taxon>
        <taxon>Ovalentaria</taxon>
        <taxon>Pomacentridae</taxon>
        <taxon>Stegastes</taxon>
    </lineage>
</organism>
<feature type="compositionally biased region" description="Acidic residues" evidence="5">
    <location>
        <begin position="716"/>
        <end position="725"/>
    </location>
</feature>
<dbReference type="FunFam" id="3.40.50.300:FF:000366">
    <property type="entry name" value="GTPase, IMAP family member 2"/>
    <property type="match status" value="2"/>
</dbReference>
<dbReference type="Gene3D" id="3.40.50.300">
    <property type="entry name" value="P-loop containing nucleotide triphosphate hydrolases"/>
    <property type="match status" value="2"/>
</dbReference>
<feature type="domain" description="AIG1-type G" evidence="6">
    <location>
        <begin position="44"/>
        <end position="243"/>
    </location>
</feature>
<evidence type="ECO:0000256" key="4">
    <source>
        <dbReference type="SAM" id="Coils"/>
    </source>
</evidence>
<reference evidence="8" key="1">
    <citation type="submission" date="2025-08" db="UniProtKB">
        <authorList>
            <consortium name="RefSeq"/>
        </authorList>
    </citation>
    <scope>IDENTIFICATION</scope>
</reference>
<feature type="region of interest" description="Disordered" evidence="5">
    <location>
        <begin position="845"/>
        <end position="889"/>
    </location>
</feature>
<dbReference type="CDD" id="cd01852">
    <property type="entry name" value="AIG1"/>
    <property type="match status" value="2"/>
</dbReference>
<evidence type="ECO:0000256" key="2">
    <source>
        <dbReference type="ARBA" id="ARBA00022741"/>
    </source>
</evidence>
<sequence>MSDFYEISDKGTTWEPTRIKQGRALNRRPDCWAAGPLTLFCVPVSDIRLVLVGKTGVGKSSSGNTILGRSAFRADVSQSSVSKECCKQQDKLFSRMVSVVDTPGLFDTSLPEPAVKREISKCINMSAPGPHAILLVIKVGRFTKEERHAVKKVEEIFGEDAWRYTMVLFTHGDEVRSDFHQMLERVGPELKEILKKVGNRYHVFNNLKADDRGQVLDLLEKVEKMVAGNGGQFYSNYTYQQVVEMLDQRESQLREFYQKKLEQKIKAVESEYERKLMEAQQDRQQVEERHQAELEEVRRFYQVLESGARHVVEQMAGEDSFDDICNKFYQTLKLRRVELSRSTEMAAAPIPAPGRTRRQSMDEPISVSDIRLVLVGKTGVGKSSSGNTILGRSAFRADVSQSSVSKECCKQQDKLFSRMVSVIDTPGLFDTSLPEPAVKREISKCINMSAPGPHAILLVIKAGRFTEEERDAVKKVEEIFGEDAWRYTMVLFTHRDEVRSDFHQMLEQVGPELKEILKKVGNRYHVFNNLKADDRGQVLDLLEKVEKMVAGNGGQFYSNYTYQQVVEMLDQRESQIREFYQKKLEQKIKAVESEYERKLMEAQQERQQVEERHQAELEEAQVGDGVQDGQVALHTGEHVEYYLAAEVHGEQADPQKDHQRQAGVEAPAGGGRAHDARQRHDHHVVGEDVRVARLHTGTLPPPPPPPPAQVEHEDAEREEDEDADDGELHLPAQLLPHPDGLVQRLHHRRRSISPSVRLTLQFPVTGNNILRHINSLRGAAPPPARWSDPPLASDLELLTPTMTTSHSAAVVCPEGCGLKKPTEPHHLQKPWGTKLDLKELPDSCRTNRDISESQDLEETHRLDSTGHRTVSTTSLPTDTSRCFPVRSSG</sequence>
<gene>
    <name evidence="8" type="primary">LOC103362421</name>
</gene>
<evidence type="ECO:0000256" key="3">
    <source>
        <dbReference type="ARBA" id="ARBA00023134"/>
    </source>
</evidence>
<keyword evidence="7" id="KW-1185">Reference proteome</keyword>
<dbReference type="InterPro" id="IPR045058">
    <property type="entry name" value="GIMA/IAN/Toc"/>
</dbReference>
<dbReference type="PANTHER" id="PTHR10903">
    <property type="entry name" value="GTPASE, IMAP FAMILY MEMBER-RELATED"/>
    <property type="match status" value="1"/>
</dbReference>
<feature type="region of interest" description="Disordered" evidence="5">
    <location>
        <begin position="650"/>
        <end position="725"/>
    </location>
</feature>
<comment type="similarity">
    <text evidence="1">Belongs to the TRAFAC class TrmE-Era-EngA-EngB-Septin-like GTPase superfamily. AIG1/Toc34/Toc159-like paraseptin GTPase family. IAN subfamily.</text>
</comment>
<feature type="compositionally biased region" description="Polar residues" evidence="5">
    <location>
        <begin position="867"/>
        <end position="880"/>
    </location>
</feature>
<dbReference type="SUPFAM" id="SSF52540">
    <property type="entry name" value="P-loop containing nucleoside triphosphate hydrolases"/>
    <property type="match status" value="2"/>
</dbReference>
<evidence type="ECO:0000256" key="1">
    <source>
        <dbReference type="ARBA" id="ARBA00008535"/>
    </source>
</evidence>
<dbReference type="GeneID" id="103362421"/>
<feature type="compositionally biased region" description="Basic and acidic residues" evidence="5">
    <location>
        <begin position="650"/>
        <end position="660"/>
    </location>
</feature>
<evidence type="ECO:0000313" key="7">
    <source>
        <dbReference type="Proteomes" id="UP000694891"/>
    </source>
</evidence>
<feature type="domain" description="AIG1-type G" evidence="6">
    <location>
        <begin position="367"/>
        <end position="566"/>
    </location>
</feature>